<accession>A0A9N7UNF8</accession>
<evidence type="ECO:0000313" key="3">
    <source>
        <dbReference type="Proteomes" id="UP001153269"/>
    </source>
</evidence>
<feature type="compositionally biased region" description="Low complexity" evidence="1">
    <location>
        <begin position="37"/>
        <end position="49"/>
    </location>
</feature>
<reference evidence="2" key="1">
    <citation type="submission" date="2020-03" db="EMBL/GenBank/DDBJ databases">
        <authorList>
            <person name="Weist P."/>
        </authorList>
    </citation>
    <scope>NUCLEOTIDE SEQUENCE</scope>
</reference>
<evidence type="ECO:0000313" key="2">
    <source>
        <dbReference type="EMBL" id="CAB1433286.1"/>
    </source>
</evidence>
<dbReference type="Proteomes" id="UP001153269">
    <property type="component" value="Unassembled WGS sequence"/>
</dbReference>
<keyword evidence="3" id="KW-1185">Reference proteome</keyword>
<feature type="region of interest" description="Disordered" evidence="1">
    <location>
        <begin position="1"/>
        <end position="49"/>
    </location>
</feature>
<comment type="caution">
    <text evidence="2">The sequence shown here is derived from an EMBL/GenBank/DDBJ whole genome shotgun (WGS) entry which is preliminary data.</text>
</comment>
<evidence type="ECO:0000256" key="1">
    <source>
        <dbReference type="SAM" id="MobiDB-lite"/>
    </source>
</evidence>
<sequence length="105" mass="11520">MNHPVGGGGVGSEPGIDPQQHRTISDGRGEVPEVRRSGGQVVRRSGGQEVRWSGGQEVRWVALLTEPSAELQGRDTWIQLEQKHTTSHWSSDVTLFHCINSTSIH</sequence>
<organism evidence="2 3">
    <name type="scientific">Pleuronectes platessa</name>
    <name type="common">European plaice</name>
    <dbReference type="NCBI Taxonomy" id="8262"/>
    <lineage>
        <taxon>Eukaryota</taxon>
        <taxon>Metazoa</taxon>
        <taxon>Chordata</taxon>
        <taxon>Craniata</taxon>
        <taxon>Vertebrata</taxon>
        <taxon>Euteleostomi</taxon>
        <taxon>Actinopterygii</taxon>
        <taxon>Neopterygii</taxon>
        <taxon>Teleostei</taxon>
        <taxon>Neoteleostei</taxon>
        <taxon>Acanthomorphata</taxon>
        <taxon>Carangaria</taxon>
        <taxon>Pleuronectiformes</taxon>
        <taxon>Pleuronectoidei</taxon>
        <taxon>Pleuronectidae</taxon>
        <taxon>Pleuronectes</taxon>
    </lineage>
</organism>
<name>A0A9N7UNF8_PLEPL</name>
<feature type="compositionally biased region" description="Gly residues" evidence="1">
    <location>
        <begin position="1"/>
        <end position="12"/>
    </location>
</feature>
<dbReference type="EMBL" id="CADEAL010001547">
    <property type="protein sequence ID" value="CAB1433286.1"/>
    <property type="molecule type" value="Genomic_DNA"/>
</dbReference>
<proteinExistence type="predicted"/>
<feature type="compositionally biased region" description="Basic and acidic residues" evidence="1">
    <location>
        <begin position="19"/>
        <end position="36"/>
    </location>
</feature>
<protein>
    <submittedName>
        <fullName evidence="2">Uncharacterized protein</fullName>
    </submittedName>
</protein>
<gene>
    <name evidence="2" type="ORF">PLEPLA_LOCUS21375</name>
</gene>
<dbReference type="AlphaFoldDB" id="A0A9N7UNF8"/>